<evidence type="ECO:0000313" key="1">
    <source>
        <dbReference type="EMBL" id="KAF9065398.1"/>
    </source>
</evidence>
<organism evidence="1 2">
    <name type="scientific">Rhodocollybia butyracea</name>
    <dbReference type="NCBI Taxonomy" id="206335"/>
    <lineage>
        <taxon>Eukaryota</taxon>
        <taxon>Fungi</taxon>
        <taxon>Dikarya</taxon>
        <taxon>Basidiomycota</taxon>
        <taxon>Agaricomycotina</taxon>
        <taxon>Agaricomycetes</taxon>
        <taxon>Agaricomycetidae</taxon>
        <taxon>Agaricales</taxon>
        <taxon>Marasmiineae</taxon>
        <taxon>Omphalotaceae</taxon>
        <taxon>Rhodocollybia</taxon>
    </lineage>
</organism>
<gene>
    <name evidence="1" type="ORF">BDP27DRAFT_1424851</name>
</gene>
<keyword evidence="2" id="KW-1185">Reference proteome</keyword>
<proteinExistence type="predicted"/>
<name>A0A9P5PL65_9AGAR</name>
<protein>
    <submittedName>
        <fullName evidence="1">Uncharacterized protein</fullName>
    </submittedName>
</protein>
<dbReference type="AlphaFoldDB" id="A0A9P5PL65"/>
<reference evidence="1" key="1">
    <citation type="submission" date="2020-11" db="EMBL/GenBank/DDBJ databases">
        <authorList>
            <consortium name="DOE Joint Genome Institute"/>
            <person name="Ahrendt S."/>
            <person name="Riley R."/>
            <person name="Andreopoulos W."/>
            <person name="Labutti K."/>
            <person name="Pangilinan J."/>
            <person name="Ruiz-Duenas F.J."/>
            <person name="Barrasa J.M."/>
            <person name="Sanchez-Garcia M."/>
            <person name="Camarero S."/>
            <person name="Miyauchi S."/>
            <person name="Serrano A."/>
            <person name="Linde D."/>
            <person name="Babiker R."/>
            <person name="Drula E."/>
            <person name="Ayuso-Fernandez I."/>
            <person name="Pacheco R."/>
            <person name="Padilla G."/>
            <person name="Ferreira P."/>
            <person name="Barriuso J."/>
            <person name="Kellner H."/>
            <person name="Castanera R."/>
            <person name="Alfaro M."/>
            <person name="Ramirez L."/>
            <person name="Pisabarro A.G."/>
            <person name="Kuo A."/>
            <person name="Tritt A."/>
            <person name="Lipzen A."/>
            <person name="He G."/>
            <person name="Yan M."/>
            <person name="Ng V."/>
            <person name="Cullen D."/>
            <person name="Martin F."/>
            <person name="Rosso M.-N."/>
            <person name="Henrissat B."/>
            <person name="Hibbett D."/>
            <person name="Martinez A.T."/>
            <person name="Grigoriev I.V."/>
        </authorList>
    </citation>
    <scope>NUCLEOTIDE SEQUENCE</scope>
    <source>
        <strain evidence="1">AH 40177</strain>
    </source>
</reference>
<comment type="caution">
    <text evidence="1">The sequence shown here is derived from an EMBL/GenBank/DDBJ whole genome shotgun (WGS) entry which is preliminary data.</text>
</comment>
<dbReference type="OrthoDB" id="2919029at2759"/>
<dbReference type="Proteomes" id="UP000772434">
    <property type="component" value="Unassembled WGS sequence"/>
</dbReference>
<sequence>MAEVLGTASSIIALVDECEDVAQELCLLNVYATRLRGLVSLPHGDANDAWTSSLRQLDGRPPKGKLGLLKRHALSIVEKEEVQELLTCISRSMVLLKAAIELDHLKLSLAIKEDLDTVRAGVDIIRSDVNTIRTQNVKQLETGALKRVFKFVGGSNAAFVKRVASHDVWKRIGTQYRKGSAYILPKSYDDYLEYYPEISNRFEIVKLTDDGSNLDSVLYRHMSYILDCILWADGISIAWKALYDISIRSADSGPNLDLLALFNAHTGKLKRQPRHTPRV</sequence>
<accession>A0A9P5PL65</accession>
<dbReference type="EMBL" id="JADNRY010000104">
    <property type="protein sequence ID" value="KAF9065398.1"/>
    <property type="molecule type" value="Genomic_DNA"/>
</dbReference>
<evidence type="ECO:0000313" key="2">
    <source>
        <dbReference type="Proteomes" id="UP000772434"/>
    </source>
</evidence>